<evidence type="ECO:0000313" key="10">
    <source>
        <dbReference type="EMBL" id="WZJ23500.1"/>
    </source>
</evidence>
<organism evidence="10 11">
    <name type="scientific">Azonexus hydrophilus</name>
    <dbReference type="NCBI Taxonomy" id="418702"/>
    <lineage>
        <taxon>Bacteria</taxon>
        <taxon>Pseudomonadati</taxon>
        <taxon>Pseudomonadota</taxon>
        <taxon>Betaproteobacteria</taxon>
        <taxon>Rhodocyclales</taxon>
        <taxon>Azonexaceae</taxon>
        <taxon>Azonexus</taxon>
    </lineage>
</organism>
<sequence>MTTIESAASKLEAVYSEVLREIRLEAALIEFCARGARNPTLVSLFKKHSQSRVREFNRVFHGEDYQSKKPWSLDYFVGSADRRAQSATCVVMYRRLVDAGIDKIEAYLQLHRSHTQQYGPLAYNIDDMIRIIRASEDRGELRVEQCECGHRTLIKSDSIMSKGLCPMCTPHRGSKAAVRKAGGLTIASEEVIGVYIEKYVSDKTRVLRMSMQGARVKEIAVRIPGSEKFAAELYRRLYGRSSPQGGGVCNSEFHVETIDRRHQTSVIIKKYLSLIESGVREIEAVEATNAFYLATFNGQSGSDLMGYSRLAFAIVLFKIGELQFCKCGKCGIEYIVLKDEIPGDQQCPVCRMLAGKTVRPEKDIAIEYDVTESGTIFPPLPGDPRRRREERRQKQVF</sequence>
<keyword evidence="7" id="KW-0010">Activator</keyword>
<dbReference type="Pfam" id="PF05280">
    <property type="entry name" value="FlhC"/>
    <property type="match status" value="1"/>
</dbReference>
<keyword evidence="5" id="KW-0805">Transcription regulation</keyword>
<reference evidence="10 11" key="1">
    <citation type="submission" date="2024-04" db="EMBL/GenBank/DDBJ databases">
        <title>Dissimilatory iodate-reducing microorganisms contribute to the enrichment of iodine in groundwater.</title>
        <authorList>
            <person name="Jiang Z."/>
        </authorList>
    </citation>
    <scope>NUCLEOTIDE SEQUENCE [LARGE SCALE GENOMIC DNA]</scope>
    <source>
        <strain evidence="10 11">NCP973</strain>
        <plasmid evidence="10 11">unnamed1</plasmid>
    </source>
</reference>
<evidence type="ECO:0000313" key="11">
    <source>
        <dbReference type="Proteomes" id="UP001479520"/>
    </source>
</evidence>
<keyword evidence="2" id="KW-0479">Metal-binding</keyword>
<proteinExistence type="predicted"/>
<evidence type="ECO:0000256" key="4">
    <source>
        <dbReference type="ARBA" id="ARBA00022833"/>
    </source>
</evidence>
<keyword evidence="4" id="KW-0862">Zinc</keyword>
<evidence type="ECO:0000256" key="8">
    <source>
        <dbReference type="ARBA" id="ARBA00023163"/>
    </source>
</evidence>
<feature type="region of interest" description="Disordered" evidence="9">
    <location>
        <begin position="375"/>
        <end position="397"/>
    </location>
</feature>
<evidence type="ECO:0000256" key="5">
    <source>
        <dbReference type="ARBA" id="ARBA00023015"/>
    </source>
</evidence>
<evidence type="ECO:0000256" key="2">
    <source>
        <dbReference type="ARBA" id="ARBA00022723"/>
    </source>
</evidence>
<evidence type="ECO:0000256" key="3">
    <source>
        <dbReference type="ARBA" id="ARBA00022795"/>
    </source>
</evidence>
<gene>
    <name evidence="10" type="ORF">AADV58_17235</name>
</gene>
<name>A0ABZ2XLL8_9RHOO</name>
<keyword evidence="11" id="KW-1185">Reference proteome</keyword>
<evidence type="ECO:0000256" key="7">
    <source>
        <dbReference type="ARBA" id="ARBA00023159"/>
    </source>
</evidence>
<evidence type="ECO:0000256" key="1">
    <source>
        <dbReference type="ARBA" id="ARBA00022490"/>
    </source>
</evidence>
<dbReference type="EMBL" id="CP151407">
    <property type="protein sequence ID" value="WZJ23500.1"/>
    <property type="molecule type" value="Genomic_DNA"/>
</dbReference>
<protein>
    <submittedName>
        <fullName evidence="10">FlhC family transcriptional regulator</fullName>
    </submittedName>
</protein>
<dbReference type="InterPro" id="IPR007944">
    <property type="entry name" value="FlhC"/>
</dbReference>
<keyword evidence="3" id="KW-1005">Bacterial flagellum biogenesis</keyword>
<geneLocation type="plasmid" evidence="10 11">
    <name>unnamed1</name>
</geneLocation>
<accession>A0ABZ2XLL8</accession>
<keyword evidence="1" id="KW-0963">Cytoplasm</keyword>
<dbReference type="RefSeq" id="WP_341744812.1">
    <property type="nucleotide sequence ID" value="NZ_CP151407.1"/>
</dbReference>
<keyword evidence="6" id="KW-0238">DNA-binding</keyword>
<evidence type="ECO:0000256" key="6">
    <source>
        <dbReference type="ARBA" id="ARBA00023125"/>
    </source>
</evidence>
<dbReference type="SUPFAM" id="SSF160930">
    <property type="entry name" value="FlhC-like"/>
    <property type="match status" value="2"/>
</dbReference>
<evidence type="ECO:0000256" key="9">
    <source>
        <dbReference type="SAM" id="MobiDB-lite"/>
    </source>
</evidence>
<keyword evidence="8" id="KW-0804">Transcription</keyword>
<keyword evidence="10" id="KW-0614">Plasmid</keyword>
<feature type="compositionally biased region" description="Basic and acidic residues" evidence="9">
    <location>
        <begin position="383"/>
        <end position="397"/>
    </location>
</feature>
<dbReference type="Proteomes" id="UP001479520">
    <property type="component" value="Plasmid unnamed1"/>
</dbReference>